<reference evidence="2 3" key="1">
    <citation type="submission" date="2019-04" db="EMBL/GenBank/DDBJ databases">
        <title>Flavobacterium sp. strain DS2-A Genome sequencing and assembly.</title>
        <authorList>
            <person name="Kim I."/>
        </authorList>
    </citation>
    <scope>NUCLEOTIDE SEQUENCE [LARGE SCALE GENOMIC DNA]</scope>
    <source>
        <strain evidence="2 3">DS2-A</strain>
    </source>
</reference>
<dbReference type="AlphaFoldDB" id="A0A4Z0L3I0"/>
<comment type="caution">
    <text evidence="2">The sequence shown here is derived from an EMBL/GenBank/DDBJ whole genome shotgun (WGS) entry which is preliminary data.</text>
</comment>
<dbReference type="EMBL" id="SRLH01000008">
    <property type="protein sequence ID" value="TGD56891.1"/>
    <property type="molecule type" value="Genomic_DNA"/>
</dbReference>
<evidence type="ECO:0000313" key="2">
    <source>
        <dbReference type="EMBL" id="TGD56891.1"/>
    </source>
</evidence>
<dbReference type="OrthoDB" id="1364506at2"/>
<dbReference type="RefSeq" id="WP_135527315.1">
    <property type="nucleotide sequence ID" value="NZ_SRLH01000008.1"/>
</dbReference>
<dbReference type="Proteomes" id="UP000297407">
    <property type="component" value="Unassembled WGS sequence"/>
</dbReference>
<proteinExistence type="predicted"/>
<feature type="chain" id="PRO_5021240127" evidence="1">
    <location>
        <begin position="21"/>
        <end position="112"/>
    </location>
</feature>
<sequence length="112" mass="12778">MKKLLPILMMLFAFSFGANAQQAKERKPFPEEKAKQETFELSKAVEVDGATQQALFQLFLKKHKDLDNENVKLTEADKQQLSSIIDAKLRATLSDDQIQKLQSVGLYEKLIH</sequence>
<accession>A0A4Z0L3I0</accession>
<feature type="signal peptide" evidence="1">
    <location>
        <begin position="1"/>
        <end position="20"/>
    </location>
</feature>
<gene>
    <name evidence="2" type="ORF">E4635_13935</name>
</gene>
<protein>
    <submittedName>
        <fullName evidence="2">Uncharacterized protein</fullName>
    </submittedName>
</protein>
<keyword evidence="3" id="KW-1185">Reference proteome</keyword>
<name>A0A4Z0L3I0_9FLAO</name>
<evidence type="ECO:0000313" key="3">
    <source>
        <dbReference type="Proteomes" id="UP000297407"/>
    </source>
</evidence>
<keyword evidence="1" id="KW-0732">Signal</keyword>
<organism evidence="2 3">
    <name type="scientific">Flavobacterium humi</name>
    <dbReference type="NCBI Taxonomy" id="2562683"/>
    <lineage>
        <taxon>Bacteria</taxon>
        <taxon>Pseudomonadati</taxon>
        <taxon>Bacteroidota</taxon>
        <taxon>Flavobacteriia</taxon>
        <taxon>Flavobacteriales</taxon>
        <taxon>Flavobacteriaceae</taxon>
        <taxon>Flavobacterium</taxon>
    </lineage>
</organism>
<evidence type="ECO:0000256" key="1">
    <source>
        <dbReference type="SAM" id="SignalP"/>
    </source>
</evidence>